<dbReference type="AlphaFoldDB" id="A0A0L7KRD7"/>
<dbReference type="EMBL" id="JTDY01006587">
    <property type="protein sequence ID" value="KOB65862.1"/>
    <property type="molecule type" value="Genomic_DNA"/>
</dbReference>
<reference evidence="2 3" key="1">
    <citation type="journal article" date="2015" name="Genome Biol. Evol.">
        <title>The genome of winter moth (Operophtera brumata) provides a genomic perspective on sexual dimorphism and phenology.</title>
        <authorList>
            <person name="Derks M.F."/>
            <person name="Smit S."/>
            <person name="Salis L."/>
            <person name="Schijlen E."/>
            <person name="Bossers A."/>
            <person name="Mateman C."/>
            <person name="Pijl A.S."/>
            <person name="de Ridder D."/>
            <person name="Groenen M.A."/>
            <person name="Visser M.E."/>
            <person name="Megens H.J."/>
        </authorList>
    </citation>
    <scope>NUCLEOTIDE SEQUENCE [LARGE SCALE GENOMIC DNA]</scope>
    <source>
        <strain evidence="2">WM2013NL</strain>
        <tissue evidence="2">Head and thorax</tissue>
    </source>
</reference>
<proteinExistence type="predicted"/>
<name>A0A0L7KRD7_OPEBR</name>
<dbReference type="Proteomes" id="UP000037510">
    <property type="component" value="Unassembled WGS sequence"/>
</dbReference>
<feature type="non-terminal residue" evidence="2">
    <location>
        <position position="259"/>
    </location>
</feature>
<evidence type="ECO:0000256" key="1">
    <source>
        <dbReference type="SAM" id="MobiDB-lite"/>
    </source>
</evidence>
<feature type="compositionally biased region" description="Pro residues" evidence="1">
    <location>
        <begin position="102"/>
        <end position="117"/>
    </location>
</feature>
<organism evidence="2 3">
    <name type="scientific">Operophtera brumata</name>
    <name type="common">Winter moth</name>
    <name type="synonym">Phalaena brumata</name>
    <dbReference type="NCBI Taxonomy" id="104452"/>
    <lineage>
        <taxon>Eukaryota</taxon>
        <taxon>Metazoa</taxon>
        <taxon>Ecdysozoa</taxon>
        <taxon>Arthropoda</taxon>
        <taxon>Hexapoda</taxon>
        <taxon>Insecta</taxon>
        <taxon>Pterygota</taxon>
        <taxon>Neoptera</taxon>
        <taxon>Endopterygota</taxon>
        <taxon>Lepidoptera</taxon>
        <taxon>Glossata</taxon>
        <taxon>Ditrysia</taxon>
        <taxon>Geometroidea</taxon>
        <taxon>Geometridae</taxon>
        <taxon>Larentiinae</taxon>
        <taxon>Operophtera</taxon>
    </lineage>
</organism>
<keyword evidence="3" id="KW-1185">Reference proteome</keyword>
<feature type="region of interest" description="Disordered" evidence="1">
    <location>
        <begin position="166"/>
        <end position="189"/>
    </location>
</feature>
<evidence type="ECO:0000313" key="2">
    <source>
        <dbReference type="EMBL" id="KOB65862.1"/>
    </source>
</evidence>
<evidence type="ECO:0000313" key="3">
    <source>
        <dbReference type="Proteomes" id="UP000037510"/>
    </source>
</evidence>
<gene>
    <name evidence="2" type="ORF">OBRU01_22133</name>
</gene>
<protein>
    <submittedName>
        <fullName evidence="2">Putative Thd1</fullName>
    </submittedName>
</protein>
<accession>A0A0L7KRD7</accession>
<comment type="caution">
    <text evidence="2">The sequence shown here is derived from an EMBL/GenBank/DDBJ whole genome shotgun (WGS) entry which is preliminary data.</text>
</comment>
<feature type="compositionally biased region" description="Basic residues" evidence="1">
    <location>
        <begin position="173"/>
        <end position="188"/>
    </location>
</feature>
<feature type="region of interest" description="Disordered" evidence="1">
    <location>
        <begin position="69"/>
        <end position="123"/>
    </location>
</feature>
<sequence length="259" mass="29897">MSVISKRTPTCSVLTFSRDKISSCAPIGLPITNETSHSTLNDVGAAEPWYLARLGPRYAITIVKLEEVEEKPKPTENQDDGYETSNSGEAARRKPSSAEGSPAPPRTPPPPAPPYDPTPLMRYTEPEPEYRAFEPPPDYQHFPFPKYNEPYAFKRENMNDMPFDMSQHGPQHPAHHQQHMHQQPHHGYKREDEYSAIKRECDDPYSFVEEDPMCGLMQPQPPLHMQHMHPHHHPHMMHQQMIMNQPKKRGRKKKIKDEN</sequence>